<evidence type="ECO:0000313" key="4">
    <source>
        <dbReference type="Proteomes" id="UP001275084"/>
    </source>
</evidence>
<dbReference type="AlphaFoldDB" id="A0AAJ0M8Y0"/>
<sequence length="324" mass="36006">MQSWNPTPESSTLSHPRIYPFPYSPPFPSPQHHFYLLKLPPIPRSTFPSPTPSMEAWKTNPALESHPVAALSAATLRWGLDRFPSTLTTTFPSTSPNFTATYPCGPDRDQLCTEPVPCASSSCLLVIPYTESSTVGPARTNIVGLAHGLTVLFITLVSATAVHAMMRLLRKQRPPPKTPVASAPAPAPAAELPIRRPPHPDRLARGLGGHYRDAAPAVREVEVYTALADKAQEVARVLEMLRTMFELDLSIWGMKRSTLEGDIRRMEGMRQTADALFAEVRRVVREWDEHDNVACRCWSDEERGEIAKIREVVWALPAERYGLV</sequence>
<accession>A0AAJ0M8Y0</accession>
<dbReference type="Proteomes" id="UP001275084">
    <property type="component" value="Unassembled WGS sequence"/>
</dbReference>
<protein>
    <submittedName>
        <fullName evidence="3">Uncharacterized protein</fullName>
    </submittedName>
</protein>
<evidence type="ECO:0000256" key="1">
    <source>
        <dbReference type="SAM" id="MobiDB-lite"/>
    </source>
</evidence>
<feature type="region of interest" description="Disordered" evidence="1">
    <location>
        <begin position="173"/>
        <end position="198"/>
    </location>
</feature>
<organism evidence="3 4">
    <name type="scientific">Lasiosphaeria hispida</name>
    <dbReference type="NCBI Taxonomy" id="260671"/>
    <lineage>
        <taxon>Eukaryota</taxon>
        <taxon>Fungi</taxon>
        <taxon>Dikarya</taxon>
        <taxon>Ascomycota</taxon>
        <taxon>Pezizomycotina</taxon>
        <taxon>Sordariomycetes</taxon>
        <taxon>Sordariomycetidae</taxon>
        <taxon>Sordariales</taxon>
        <taxon>Lasiosphaeriaceae</taxon>
        <taxon>Lasiosphaeria</taxon>
    </lineage>
</organism>
<reference evidence="3" key="1">
    <citation type="journal article" date="2023" name="Mol. Phylogenet. Evol.">
        <title>Genome-scale phylogeny and comparative genomics of the fungal order Sordariales.</title>
        <authorList>
            <person name="Hensen N."/>
            <person name="Bonometti L."/>
            <person name="Westerberg I."/>
            <person name="Brannstrom I.O."/>
            <person name="Guillou S."/>
            <person name="Cros-Aarteil S."/>
            <person name="Calhoun S."/>
            <person name="Haridas S."/>
            <person name="Kuo A."/>
            <person name="Mondo S."/>
            <person name="Pangilinan J."/>
            <person name="Riley R."/>
            <person name="LaButti K."/>
            <person name="Andreopoulos B."/>
            <person name="Lipzen A."/>
            <person name="Chen C."/>
            <person name="Yan M."/>
            <person name="Daum C."/>
            <person name="Ng V."/>
            <person name="Clum A."/>
            <person name="Steindorff A."/>
            <person name="Ohm R.A."/>
            <person name="Martin F."/>
            <person name="Silar P."/>
            <person name="Natvig D.O."/>
            <person name="Lalanne C."/>
            <person name="Gautier V."/>
            <person name="Ament-Velasquez S.L."/>
            <person name="Kruys A."/>
            <person name="Hutchinson M.I."/>
            <person name="Powell A.J."/>
            <person name="Barry K."/>
            <person name="Miller A.N."/>
            <person name="Grigoriev I.V."/>
            <person name="Debuchy R."/>
            <person name="Gladieux P."/>
            <person name="Hiltunen Thoren M."/>
            <person name="Johannesson H."/>
        </authorList>
    </citation>
    <scope>NUCLEOTIDE SEQUENCE</scope>
    <source>
        <strain evidence="3">CBS 955.72</strain>
    </source>
</reference>
<comment type="caution">
    <text evidence="3">The sequence shown here is derived from an EMBL/GenBank/DDBJ whole genome shotgun (WGS) entry which is preliminary data.</text>
</comment>
<reference evidence="3" key="2">
    <citation type="submission" date="2023-06" db="EMBL/GenBank/DDBJ databases">
        <authorList>
            <consortium name="Lawrence Berkeley National Laboratory"/>
            <person name="Haridas S."/>
            <person name="Hensen N."/>
            <person name="Bonometti L."/>
            <person name="Westerberg I."/>
            <person name="Brannstrom I.O."/>
            <person name="Guillou S."/>
            <person name="Cros-Aarteil S."/>
            <person name="Calhoun S."/>
            <person name="Kuo A."/>
            <person name="Mondo S."/>
            <person name="Pangilinan J."/>
            <person name="Riley R."/>
            <person name="Labutti K."/>
            <person name="Andreopoulos B."/>
            <person name="Lipzen A."/>
            <person name="Chen C."/>
            <person name="Yanf M."/>
            <person name="Daum C."/>
            <person name="Ng V."/>
            <person name="Clum A."/>
            <person name="Steindorff A."/>
            <person name="Ohm R."/>
            <person name="Martin F."/>
            <person name="Silar P."/>
            <person name="Natvig D."/>
            <person name="Lalanne C."/>
            <person name="Gautier V."/>
            <person name="Ament-Velasquez S.L."/>
            <person name="Kruys A."/>
            <person name="Hutchinson M.I."/>
            <person name="Powell A.J."/>
            <person name="Barry K."/>
            <person name="Miller A.N."/>
            <person name="Grigoriev I.V."/>
            <person name="Debuchy R."/>
            <person name="Gladieux P."/>
            <person name="Thoren M.H."/>
            <person name="Johannesson H."/>
        </authorList>
    </citation>
    <scope>NUCLEOTIDE SEQUENCE</scope>
    <source>
        <strain evidence="3">CBS 955.72</strain>
    </source>
</reference>
<feature type="compositionally biased region" description="Low complexity" evidence="1">
    <location>
        <begin position="179"/>
        <end position="192"/>
    </location>
</feature>
<keyword evidence="2" id="KW-1133">Transmembrane helix</keyword>
<name>A0AAJ0M8Y0_9PEZI</name>
<dbReference type="EMBL" id="JAUIQD010000007">
    <property type="protein sequence ID" value="KAK3343426.1"/>
    <property type="molecule type" value="Genomic_DNA"/>
</dbReference>
<evidence type="ECO:0000256" key="2">
    <source>
        <dbReference type="SAM" id="Phobius"/>
    </source>
</evidence>
<gene>
    <name evidence="3" type="ORF">B0T25DRAFT_299724</name>
</gene>
<keyword evidence="4" id="KW-1185">Reference proteome</keyword>
<keyword evidence="2" id="KW-0472">Membrane</keyword>
<proteinExistence type="predicted"/>
<evidence type="ECO:0000313" key="3">
    <source>
        <dbReference type="EMBL" id="KAK3343426.1"/>
    </source>
</evidence>
<keyword evidence="2" id="KW-0812">Transmembrane</keyword>
<feature type="transmembrane region" description="Helical" evidence="2">
    <location>
        <begin position="142"/>
        <end position="164"/>
    </location>
</feature>